<sequence length="205" mass="22789">MRDKKFEILSCSIDQDQVNVAQQWANTFIHNSKDDHAVNMTQLLLACLACGDFGVHSYLSKSSELQAPSTQLSIVDYISHASRVILDYQGLSEANRKELLKFFPAPGGDNKIFARSATHNVYRGGEGDVVEGKGFLLGVIGQLPEMIKSALDFGVNIAMGGDGQKNFYGKKYQPMAIVVIFIFTVMTMRICSCLDWSNQHQQHLH</sequence>
<dbReference type="PATRIC" id="fig|45071.7.peg.3382"/>
<dbReference type="EMBL" id="LSOG01000084">
    <property type="protein sequence ID" value="OEH45838.1"/>
    <property type="molecule type" value="Genomic_DNA"/>
</dbReference>
<proteinExistence type="predicted"/>
<reference evidence="1 2" key="1">
    <citation type="submission" date="2016-02" db="EMBL/GenBank/DDBJ databases">
        <title>Secondary metabolites in Legionella.</title>
        <authorList>
            <person name="Tobias N.J."/>
            <person name="Bode H.B."/>
        </authorList>
    </citation>
    <scope>NUCLEOTIDE SEQUENCE [LARGE SCALE GENOMIC DNA]</scope>
    <source>
        <strain evidence="1 2">DSM 19216</strain>
    </source>
</reference>
<dbReference type="AlphaFoldDB" id="A0A1E5JP73"/>
<gene>
    <name evidence="1" type="ORF">lpari_03157</name>
</gene>
<name>A0A1E5JP73_9GAMM</name>
<keyword evidence="2" id="KW-1185">Reference proteome</keyword>
<dbReference type="Proteomes" id="UP000095229">
    <property type="component" value="Unassembled WGS sequence"/>
</dbReference>
<protein>
    <submittedName>
        <fullName evidence="1">Uncharacterized protein</fullName>
    </submittedName>
</protein>
<evidence type="ECO:0000313" key="2">
    <source>
        <dbReference type="Proteomes" id="UP000095229"/>
    </source>
</evidence>
<accession>A0A1E5JP73</accession>
<evidence type="ECO:0000313" key="1">
    <source>
        <dbReference type="EMBL" id="OEH45838.1"/>
    </source>
</evidence>
<organism evidence="1 2">
    <name type="scientific">Legionella parisiensis</name>
    <dbReference type="NCBI Taxonomy" id="45071"/>
    <lineage>
        <taxon>Bacteria</taxon>
        <taxon>Pseudomonadati</taxon>
        <taxon>Pseudomonadota</taxon>
        <taxon>Gammaproteobacteria</taxon>
        <taxon>Legionellales</taxon>
        <taxon>Legionellaceae</taxon>
        <taxon>Legionella</taxon>
    </lineage>
</organism>
<dbReference type="RefSeq" id="WP_240489532.1">
    <property type="nucleotide sequence ID" value="NZ_LSOG01000084.1"/>
</dbReference>
<comment type="caution">
    <text evidence="1">The sequence shown here is derived from an EMBL/GenBank/DDBJ whole genome shotgun (WGS) entry which is preliminary data.</text>
</comment>